<evidence type="ECO:0000256" key="2">
    <source>
        <dbReference type="SAM" id="SignalP"/>
    </source>
</evidence>
<gene>
    <name evidence="3" type="ORF">SAMN05443432_11346</name>
</gene>
<organism evidence="3 4">
    <name type="scientific">Roseovarius litoreus</name>
    <dbReference type="NCBI Taxonomy" id="1155722"/>
    <lineage>
        <taxon>Bacteria</taxon>
        <taxon>Pseudomonadati</taxon>
        <taxon>Pseudomonadota</taxon>
        <taxon>Alphaproteobacteria</taxon>
        <taxon>Rhodobacterales</taxon>
        <taxon>Roseobacteraceae</taxon>
        <taxon>Roseovarius</taxon>
    </lineage>
</organism>
<feature type="chain" id="PRO_5012070947" evidence="2">
    <location>
        <begin position="27"/>
        <end position="154"/>
    </location>
</feature>
<name>A0A1M7L6J2_9RHOB</name>
<feature type="coiled-coil region" evidence="1">
    <location>
        <begin position="35"/>
        <end position="114"/>
    </location>
</feature>
<sequence>MTQITGYRSILSAAAIALASTTPALAQSDDGLMTTKELKAEISEAMDAVAEYSEQERDQALTTAREAMTRLDAEIERREQALRNDWADMTEAAREEASDRMADLREARNTLSERYGALKAGTGSAWDELKAGFAGAWDAFAGVWTDDEGSNSAN</sequence>
<dbReference type="Proteomes" id="UP000322545">
    <property type="component" value="Unassembled WGS sequence"/>
</dbReference>
<dbReference type="EMBL" id="FRCB01000013">
    <property type="protein sequence ID" value="SHM73500.1"/>
    <property type="molecule type" value="Genomic_DNA"/>
</dbReference>
<dbReference type="AlphaFoldDB" id="A0A1M7L6J2"/>
<dbReference type="SUPFAM" id="SSF58113">
    <property type="entry name" value="Apolipoprotein A-I"/>
    <property type="match status" value="1"/>
</dbReference>
<keyword evidence="1" id="KW-0175">Coiled coil</keyword>
<accession>A0A1M7L6J2</accession>
<feature type="signal peptide" evidence="2">
    <location>
        <begin position="1"/>
        <end position="26"/>
    </location>
</feature>
<keyword evidence="4" id="KW-1185">Reference proteome</keyword>
<dbReference type="Gene3D" id="1.20.120.20">
    <property type="entry name" value="Apolipoprotein"/>
    <property type="match status" value="1"/>
</dbReference>
<evidence type="ECO:0000256" key="1">
    <source>
        <dbReference type="SAM" id="Coils"/>
    </source>
</evidence>
<keyword evidence="2" id="KW-0732">Signal</keyword>
<reference evidence="3 4" key="1">
    <citation type="submission" date="2016-11" db="EMBL/GenBank/DDBJ databases">
        <authorList>
            <person name="Varghese N."/>
            <person name="Submissions S."/>
        </authorList>
    </citation>
    <scope>NUCLEOTIDE SEQUENCE [LARGE SCALE GENOMIC DNA]</scope>
    <source>
        <strain evidence="3 4">DSM 28249</strain>
    </source>
</reference>
<dbReference type="RefSeq" id="WP_149780875.1">
    <property type="nucleotide sequence ID" value="NZ_FRCB01000013.1"/>
</dbReference>
<evidence type="ECO:0000313" key="3">
    <source>
        <dbReference type="EMBL" id="SHM73500.1"/>
    </source>
</evidence>
<protein>
    <submittedName>
        <fullName evidence="3">Uncharacterized protein</fullName>
    </submittedName>
</protein>
<evidence type="ECO:0000313" key="4">
    <source>
        <dbReference type="Proteomes" id="UP000322545"/>
    </source>
</evidence>
<proteinExistence type="predicted"/>